<keyword evidence="1" id="KW-0805">Transcription regulation</keyword>
<dbReference type="AlphaFoldDB" id="A0A2M9G7E6"/>
<evidence type="ECO:0000256" key="4">
    <source>
        <dbReference type="SAM" id="MobiDB-lite"/>
    </source>
</evidence>
<dbReference type="PANTHER" id="PTHR33164">
    <property type="entry name" value="TRANSCRIPTIONAL REGULATOR, MARR FAMILY"/>
    <property type="match status" value="1"/>
</dbReference>
<dbReference type="Gene3D" id="1.10.10.10">
    <property type="entry name" value="Winged helix-like DNA-binding domain superfamily/Winged helix DNA-binding domain"/>
    <property type="match status" value="1"/>
</dbReference>
<evidence type="ECO:0000259" key="5">
    <source>
        <dbReference type="PROSITE" id="PS50995"/>
    </source>
</evidence>
<keyword evidence="7" id="KW-1185">Reference proteome</keyword>
<dbReference type="PROSITE" id="PS50995">
    <property type="entry name" value="HTH_MARR_2"/>
    <property type="match status" value="1"/>
</dbReference>
<dbReference type="PRINTS" id="PR00598">
    <property type="entry name" value="HTHMARR"/>
</dbReference>
<evidence type="ECO:0000256" key="2">
    <source>
        <dbReference type="ARBA" id="ARBA00023125"/>
    </source>
</evidence>
<evidence type="ECO:0000256" key="3">
    <source>
        <dbReference type="ARBA" id="ARBA00023163"/>
    </source>
</evidence>
<dbReference type="InterPro" id="IPR036388">
    <property type="entry name" value="WH-like_DNA-bd_sf"/>
</dbReference>
<proteinExistence type="predicted"/>
<reference evidence="6 7" key="1">
    <citation type="submission" date="2017-11" db="EMBL/GenBank/DDBJ databases">
        <title>Draft genome sequence of Rhizobiales bacterium SY3-13.</title>
        <authorList>
            <person name="Sun C."/>
        </authorList>
    </citation>
    <scope>NUCLEOTIDE SEQUENCE [LARGE SCALE GENOMIC DNA]</scope>
    <source>
        <strain evidence="6 7">SY3-13</strain>
    </source>
</reference>
<feature type="domain" description="HTH marR-type" evidence="5">
    <location>
        <begin position="31"/>
        <end position="167"/>
    </location>
</feature>
<organism evidence="6 7">
    <name type="scientific">Minwuia thermotolerans</name>
    <dbReference type="NCBI Taxonomy" id="2056226"/>
    <lineage>
        <taxon>Bacteria</taxon>
        <taxon>Pseudomonadati</taxon>
        <taxon>Pseudomonadota</taxon>
        <taxon>Alphaproteobacteria</taxon>
        <taxon>Minwuiales</taxon>
        <taxon>Minwuiaceae</taxon>
        <taxon>Minwuia</taxon>
    </lineage>
</organism>
<dbReference type="SMART" id="SM00347">
    <property type="entry name" value="HTH_MARR"/>
    <property type="match status" value="1"/>
</dbReference>
<dbReference type="EMBL" id="PHIG01000004">
    <property type="protein sequence ID" value="PJK31648.1"/>
    <property type="molecule type" value="Genomic_DNA"/>
</dbReference>
<dbReference type="InterPro" id="IPR036390">
    <property type="entry name" value="WH_DNA-bd_sf"/>
</dbReference>
<dbReference type="GO" id="GO:0003700">
    <property type="term" value="F:DNA-binding transcription factor activity"/>
    <property type="evidence" value="ECO:0007669"/>
    <property type="project" value="InterPro"/>
</dbReference>
<keyword evidence="2" id="KW-0238">DNA-binding</keyword>
<dbReference type="SUPFAM" id="SSF46785">
    <property type="entry name" value="Winged helix' DNA-binding domain"/>
    <property type="match status" value="1"/>
</dbReference>
<evidence type="ECO:0000256" key="1">
    <source>
        <dbReference type="ARBA" id="ARBA00023015"/>
    </source>
</evidence>
<dbReference type="GO" id="GO:0003677">
    <property type="term" value="F:DNA binding"/>
    <property type="evidence" value="ECO:0007669"/>
    <property type="project" value="UniProtKB-KW"/>
</dbReference>
<accession>A0A2M9G7E6</accession>
<evidence type="ECO:0000313" key="6">
    <source>
        <dbReference type="EMBL" id="PJK31648.1"/>
    </source>
</evidence>
<evidence type="ECO:0000313" key="7">
    <source>
        <dbReference type="Proteomes" id="UP000229498"/>
    </source>
</evidence>
<feature type="compositionally biased region" description="Basic and acidic residues" evidence="4">
    <location>
        <begin position="7"/>
        <end position="20"/>
    </location>
</feature>
<gene>
    <name evidence="6" type="ORF">CVT23_00945</name>
</gene>
<dbReference type="OrthoDB" id="72352at2"/>
<comment type="caution">
    <text evidence="6">The sequence shown here is derived from an EMBL/GenBank/DDBJ whole genome shotgun (WGS) entry which is preliminary data.</text>
</comment>
<dbReference type="InterPro" id="IPR023187">
    <property type="entry name" value="Tscrpt_reg_MarR-type_CS"/>
</dbReference>
<name>A0A2M9G7E6_9PROT</name>
<feature type="region of interest" description="Disordered" evidence="4">
    <location>
        <begin position="1"/>
        <end position="20"/>
    </location>
</feature>
<dbReference type="InterPro" id="IPR000835">
    <property type="entry name" value="HTH_MarR-typ"/>
</dbReference>
<dbReference type="Proteomes" id="UP000229498">
    <property type="component" value="Unassembled WGS sequence"/>
</dbReference>
<dbReference type="GO" id="GO:0006950">
    <property type="term" value="P:response to stress"/>
    <property type="evidence" value="ECO:0007669"/>
    <property type="project" value="TreeGrafter"/>
</dbReference>
<dbReference type="PROSITE" id="PS01117">
    <property type="entry name" value="HTH_MARR_1"/>
    <property type="match status" value="1"/>
</dbReference>
<protein>
    <submittedName>
        <fullName evidence="6">MarR family transcriptional regulator</fullName>
    </submittedName>
</protein>
<sequence>MQTHVPRVREGRDDSHRPERGPLSVARLILAMGAWTRLRQAAGELSARIEGELKAQGLPPVIWHDALQALKRAGDDGLRMYELQDELRLRQYNASRLVERMAIDGLVARRRPEADRRGQVLTITDRGRQRLDESWPVYRQAVERHVMARLDEADADKLAELMEKLAR</sequence>
<dbReference type="InterPro" id="IPR039422">
    <property type="entry name" value="MarR/SlyA-like"/>
</dbReference>
<dbReference type="Pfam" id="PF12802">
    <property type="entry name" value="MarR_2"/>
    <property type="match status" value="1"/>
</dbReference>
<dbReference type="PANTHER" id="PTHR33164:SF104">
    <property type="entry name" value="TRANSCRIPTIONAL REGULATORY PROTEIN"/>
    <property type="match status" value="1"/>
</dbReference>
<keyword evidence="3" id="KW-0804">Transcription</keyword>